<organism evidence="1 2">
    <name type="scientific">Vogesella alkaliphila</name>
    <dbReference type="NCBI Taxonomy" id="1193621"/>
    <lineage>
        <taxon>Bacteria</taxon>
        <taxon>Pseudomonadati</taxon>
        <taxon>Pseudomonadota</taxon>
        <taxon>Betaproteobacteria</taxon>
        <taxon>Neisseriales</taxon>
        <taxon>Chromobacteriaceae</taxon>
        <taxon>Vogesella</taxon>
    </lineage>
</organism>
<keyword evidence="2" id="KW-1185">Reference proteome</keyword>
<dbReference type="EMBL" id="BMYW01000011">
    <property type="protein sequence ID" value="GGX97850.1"/>
    <property type="molecule type" value="Genomic_DNA"/>
</dbReference>
<sequence>MKPYEFIKDYSIVTNRYGQWPSFHDGEVHRVVLERTYRNESGSYVPSVDLQIRGWIMTPEVTDEGVFKLELDSMVHIRFEEVFELELDGLNHQNVLYALSLELFTDPETNSVALRVNLEHCFGLSGSFCARRAKVISVEPFTEV</sequence>
<evidence type="ECO:0000313" key="2">
    <source>
        <dbReference type="Proteomes" id="UP000600877"/>
    </source>
</evidence>
<reference evidence="2" key="1">
    <citation type="journal article" date="2019" name="Int. J. Syst. Evol. Microbiol.">
        <title>The Global Catalogue of Microorganisms (GCM) 10K type strain sequencing project: providing services to taxonomists for standard genome sequencing and annotation.</title>
        <authorList>
            <consortium name="The Broad Institute Genomics Platform"/>
            <consortium name="The Broad Institute Genome Sequencing Center for Infectious Disease"/>
            <person name="Wu L."/>
            <person name="Ma J."/>
        </authorList>
    </citation>
    <scope>NUCLEOTIDE SEQUENCE [LARGE SCALE GENOMIC DNA]</scope>
    <source>
        <strain evidence="2">KCTC 32041</strain>
    </source>
</reference>
<evidence type="ECO:0008006" key="3">
    <source>
        <dbReference type="Google" id="ProtNLM"/>
    </source>
</evidence>
<name>A0ABQ2YWP1_9NEIS</name>
<dbReference type="RefSeq" id="WP_189374969.1">
    <property type="nucleotide sequence ID" value="NZ_BMYW01000011.1"/>
</dbReference>
<protein>
    <recommendedName>
        <fullName evidence="3">Immunity protein 50</fullName>
    </recommendedName>
</protein>
<gene>
    <name evidence="1" type="ORF">GCM10011290_27090</name>
</gene>
<proteinExistence type="predicted"/>
<dbReference type="Pfam" id="PF15594">
    <property type="entry name" value="Imm50"/>
    <property type="match status" value="1"/>
</dbReference>
<evidence type="ECO:0000313" key="1">
    <source>
        <dbReference type="EMBL" id="GGX97850.1"/>
    </source>
</evidence>
<dbReference type="InterPro" id="IPR028957">
    <property type="entry name" value="Imm50"/>
</dbReference>
<comment type="caution">
    <text evidence="1">The sequence shown here is derived from an EMBL/GenBank/DDBJ whole genome shotgun (WGS) entry which is preliminary data.</text>
</comment>
<accession>A0ABQ2YWP1</accession>
<dbReference type="Proteomes" id="UP000600877">
    <property type="component" value="Unassembled WGS sequence"/>
</dbReference>